<gene>
    <name evidence="1" type="ORF">METZ01_LOCUS407418</name>
</gene>
<protein>
    <submittedName>
        <fullName evidence="1">Uncharacterized protein</fullName>
    </submittedName>
</protein>
<proteinExistence type="predicted"/>
<sequence>MNSMSDALHVNIIFQEKNLCIIKQTKCEKPIAPAVTVIGSEDLIQKWEDIEV</sequence>
<accession>A0A382W7C6</accession>
<dbReference type="EMBL" id="UINC01157526">
    <property type="protein sequence ID" value="SVD54564.1"/>
    <property type="molecule type" value="Genomic_DNA"/>
</dbReference>
<name>A0A382W7C6_9ZZZZ</name>
<dbReference type="AlphaFoldDB" id="A0A382W7C6"/>
<reference evidence="1" key="1">
    <citation type="submission" date="2018-05" db="EMBL/GenBank/DDBJ databases">
        <authorList>
            <person name="Lanie J.A."/>
            <person name="Ng W.-L."/>
            <person name="Kazmierczak K.M."/>
            <person name="Andrzejewski T.M."/>
            <person name="Davidsen T.M."/>
            <person name="Wayne K.J."/>
            <person name="Tettelin H."/>
            <person name="Glass J.I."/>
            <person name="Rusch D."/>
            <person name="Podicherti R."/>
            <person name="Tsui H.-C.T."/>
            <person name="Winkler M.E."/>
        </authorList>
    </citation>
    <scope>NUCLEOTIDE SEQUENCE</scope>
</reference>
<organism evidence="1">
    <name type="scientific">marine metagenome</name>
    <dbReference type="NCBI Taxonomy" id="408172"/>
    <lineage>
        <taxon>unclassified sequences</taxon>
        <taxon>metagenomes</taxon>
        <taxon>ecological metagenomes</taxon>
    </lineage>
</organism>
<evidence type="ECO:0000313" key="1">
    <source>
        <dbReference type="EMBL" id="SVD54564.1"/>
    </source>
</evidence>